<feature type="region of interest" description="Disordered" evidence="1">
    <location>
        <begin position="1"/>
        <end position="27"/>
    </location>
</feature>
<name>A0A397SWW5_9GLOM</name>
<accession>A0A397SWW5</accession>
<comment type="caution">
    <text evidence="3">The sequence shown here is derived from an EMBL/GenBank/DDBJ whole genome shotgun (WGS) entry which is preliminary data.</text>
</comment>
<keyword evidence="2" id="KW-1133">Transmembrane helix</keyword>
<sequence>MAEGETSIKQDETTTMSRRTMESIKEPTVRKHEETSVITNQVQNLYDRMMRLSRDLFQSTPKWFQECSTTLYENGRQYSLIVDFSRSFIVFFAVPFVLFISWSIGSILFSGITFAAIWTVINFFSIFVGLIFIFPFFALALFFASITTFIVNIGRLTINSGKYIYRATLTFFRYLVRPGIGQRTDKNTEEERTTFTATIVSATKNRDTATITNTAPNIYDTS</sequence>
<dbReference type="Proteomes" id="UP000265703">
    <property type="component" value="Unassembled WGS sequence"/>
</dbReference>
<reference evidence="3 4" key="1">
    <citation type="submission" date="2018-06" db="EMBL/GenBank/DDBJ databases">
        <title>Comparative genomics reveals the genomic features of Rhizophagus irregularis, R. cerebriforme, R. diaphanum and Gigaspora rosea, and their symbiotic lifestyle signature.</title>
        <authorList>
            <person name="Morin E."/>
            <person name="San Clemente H."/>
            <person name="Chen E.C.H."/>
            <person name="De La Providencia I."/>
            <person name="Hainaut M."/>
            <person name="Kuo A."/>
            <person name="Kohler A."/>
            <person name="Murat C."/>
            <person name="Tang N."/>
            <person name="Roy S."/>
            <person name="Loubradou J."/>
            <person name="Henrissat B."/>
            <person name="Grigoriev I.V."/>
            <person name="Corradi N."/>
            <person name="Roux C."/>
            <person name="Martin F.M."/>
        </authorList>
    </citation>
    <scope>NUCLEOTIDE SEQUENCE [LARGE SCALE GENOMIC DNA]</scope>
    <source>
        <strain evidence="3 4">DAOM 227022</strain>
    </source>
</reference>
<feature type="transmembrane region" description="Helical" evidence="2">
    <location>
        <begin position="88"/>
        <end position="121"/>
    </location>
</feature>
<organism evidence="3 4">
    <name type="scientific">Glomus cerebriforme</name>
    <dbReference type="NCBI Taxonomy" id="658196"/>
    <lineage>
        <taxon>Eukaryota</taxon>
        <taxon>Fungi</taxon>
        <taxon>Fungi incertae sedis</taxon>
        <taxon>Mucoromycota</taxon>
        <taxon>Glomeromycotina</taxon>
        <taxon>Glomeromycetes</taxon>
        <taxon>Glomerales</taxon>
        <taxon>Glomeraceae</taxon>
        <taxon>Glomus</taxon>
    </lineage>
</organism>
<dbReference type="AlphaFoldDB" id="A0A397SWW5"/>
<proteinExistence type="predicted"/>
<keyword evidence="4" id="KW-1185">Reference proteome</keyword>
<dbReference type="EMBL" id="QKYT01000178">
    <property type="protein sequence ID" value="RIA90538.1"/>
    <property type="molecule type" value="Genomic_DNA"/>
</dbReference>
<keyword evidence="2" id="KW-0472">Membrane</keyword>
<feature type="compositionally biased region" description="Basic and acidic residues" evidence="1">
    <location>
        <begin position="1"/>
        <end position="12"/>
    </location>
</feature>
<gene>
    <name evidence="3" type="ORF">C1645_876047</name>
</gene>
<evidence type="ECO:0000313" key="3">
    <source>
        <dbReference type="EMBL" id="RIA90538.1"/>
    </source>
</evidence>
<evidence type="ECO:0000256" key="1">
    <source>
        <dbReference type="SAM" id="MobiDB-lite"/>
    </source>
</evidence>
<evidence type="ECO:0000313" key="4">
    <source>
        <dbReference type="Proteomes" id="UP000265703"/>
    </source>
</evidence>
<protein>
    <submittedName>
        <fullName evidence="3">Uncharacterized protein</fullName>
    </submittedName>
</protein>
<keyword evidence="2" id="KW-0812">Transmembrane</keyword>
<feature type="transmembrane region" description="Helical" evidence="2">
    <location>
        <begin position="127"/>
        <end position="153"/>
    </location>
</feature>
<evidence type="ECO:0000256" key="2">
    <source>
        <dbReference type="SAM" id="Phobius"/>
    </source>
</evidence>
<dbReference type="OrthoDB" id="2428135at2759"/>